<dbReference type="Proteomes" id="UP000218231">
    <property type="component" value="Unassembled WGS sequence"/>
</dbReference>
<dbReference type="EMBL" id="LIAE01009988">
    <property type="protein sequence ID" value="PAV67119.1"/>
    <property type="molecule type" value="Genomic_DNA"/>
</dbReference>
<evidence type="ECO:0000256" key="1">
    <source>
        <dbReference type="SAM" id="MobiDB-lite"/>
    </source>
</evidence>
<name>A0A2A2JZZ8_9BILA</name>
<gene>
    <name evidence="2" type="ORF">WR25_21598</name>
</gene>
<dbReference type="AlphaFoldDB" id="A0A2A2JZZ8"/>
<sequence>MSSTLGIHADSISPASATPVTVRPRAIRSALRFEPVEPAQIGSQHCRHDDRSVRLLIVFQHRDQRTSHRKAGPVQRVNEARGLLALRPVARVHPPRLEIARVRTGRNLAPRLLARQPYFEVEGLARAEAHVARAEQDASIGQVQRLQHAFRTTRHALMLGVAVLGTADADQLDLFELVLADEPAGHGRVALDVAIVGGLVVEHELGERPVQPRHWPAQERKARARQIGARLEVHAQRRTDVGMLAWREVERARGSPAGLFDVAGLVLAVGDVRCGQIGDGGQRALEREACFGIGGLETGQRLFQRRDFGHERLRAHFLVPAGLRVLGSGDRSAARVVQRDELGGLGGSAPAGEGGVEGGGIVPDGADVVHGAAMPRRASGGNPPASAALSRG</sequence>
<evidence type="ECO:0000313" key="2">
    <source>
        <dbReference type="EMBL" id="PAV67119.1"/>
    </source>
</evidence>
<organism evidence="2 3">
    <name type="scientific">Diploscapter pachys</name>
    <dbReference type="NCBI Taxonomy" id="2018661"/>
    <lineage>
        <taxon>Eukaryota</taxon>
        <taxon>Metazoa</taxon>
        <taxon>Ecdysozoa</taxon>
        <taxon>Nematoda</taxon>
        <taxon>Chromadorea</taxon>
        <taxon>Rhabditida</taxon>
        <taxon>Rhabditina</taxon>
        <taxon>Rhabditomorpha</taxon>
        <taxon>Rhabditoidea</taxon>
        <taxon>Rhabditidae</taxon>
        <taxon>Diploscapter</taxon>
    </lineage>
</organism>
<protein>
    <submittedName>
        <fullName evidence="2">Uncharacterized protein</fullName>
    </submittedName>
</protein>
<keyword evidence="3" id="KW-1185">Reference proteome</keyword>
<accession>A0A2A2JZZ8</accession>
<comment type="caution">
    <text evidence="2">The sequence shown here is derived from an EMBL/GenBank/DDBJ whole genome shotgun (WGS) entry which is preliminary data.</text>
</comment>
<feature type="region of interest" description="Disordered" evidence="1">
    <location>
        <begin position="1"/>
        <end position="20"/>
    </location>
</feature>
<reference evidence="2 3" key="1">
    <citation type="journal article" date="2017" name="Curr. Biol.">
        <title>Genome architecture and evolution of a unichromosomal asexual nematode.</title>
        <authorList>
            <person name="Fradin H."/>
            <person name="Zegar C."/>
            <person name="Gutwein M."/>
            <person name="Lucas J."/>
            <person name="Kovtun M."/>
            <person name="Corcoran D."/>
            <person name="Baugh L.R."/>
            <person name="Kiontke K."/>
            <person name="Gunsalus K."/>
            <person name="Fitch D.H."/>
            <person name="Piano F."/>
        </authorList>
    </citation>
    <scope>NUCLEOTIDE SEQUENCE [LARGE SCALE GENOMIC DNA]</scope>
    <source>
        <strain evidence="2">PF1309</strain>
    </source>
</reference>
<feature type="compositionally biased region" description="Gly residues" evidence="1">
    <location>
        <begin position="343"/>
        <end position="362"/>
    </location>
</feature>
<proteinExistence type="predicted"/>
<evidence type="ECO:0000313" key="3">
    <source>
        <dbReference type="Proteomes" id="UP000218231"/>
    </source>
</evidence>
<feature type="region of interest" description="Disordered" evidence="1">
    <location>
        <begin position="343"/>
        <end position="392"/>
    </location>
</feature>